<keyword evidence="1" id="KW-0472">Membrane</keyword>
<evidence type="ECO:0000313" key="3">
    <source>
        <dbReference type="Proteomes" id="UP000228528"/>
    </source>
</evidence>
<feature type="transmembrane region" description="Helical" evidence="1">
    <location>
        <begin position="7"/>
        <end position="30"/>
    </location>
</feature>
<evidence type="ECO:0000256" key="1">
    <source>
        <dbReference type="SAM" id="Phobius"/>
    </source>
</evidence>
<dbReference type="EMBL" id="PFBW01000184">
    <property type="protein sequence ID" value="PIR77114.1"/>
    <property type="molecule type" value="Genomic_DNA"/>
</dbReference>
<gene>
    <name evidence="2" type="ORF">COU30_04215</name>
</gene>
<sequence length="223" mass="24954">MEQEKSNMGAIVLAIIITAVIVVGSGVYLWQDKKSQSTSIQQVNQEQETRSLADCSKLGSSWTQFSNSGASLSFCYKNSWGNVKLKETEIDPTAKVGTVYYISFSDNKPYPLISYSTLNFHKLGDGDVGPIIDWEALDFSKSETELAYLFQDENAVTQKLTVKGKQVLKVNRDFVEPLSQERITPVDYFIPNVVINGTTYNLHIIGLSEQETDLNKLLESMVF</sequence>
<accession>A0A2M6P082</accession>
<dbReference type="Proteomes" id="UP000228528">
    <property type="component" value="Unassembled WGS sequence"/>
</dbReference>
<comment type="caution">
    <text evidence="2">The sequence shown here is derived from an EMBL/GenBank/DDBJ whole genome shotgun (WGS) entry which is preliminary data.</text>
</comment>
<evidence type="ECO:0000313" key="2">
    <source>
        <dbReference type="EMBL" id="PIR77114.1"/>
    </source>
</evidence>
<reference evidence="3" key="1">
    <citation type="submission" date="2017-09" db="EMBL/GenBank/DDBJ databases">
        <title>Depth-based differentiation of microbial function through sediment-hosted aquifers and enrichment of novel symbionts in the deep terrestrial subsurface.</title>
        <authorList>
            <person name="Probst A.J."/>
            <person name="Ladd B."/>
            <person name="Jarett J.K."/>
            <person name="Geller-Mcgrath D.E."/>
            <person name="Sieber C.M.K."/>
            <person name="Emerson J.B."/>
            <person name="Anantharaman K."/>
            <person name="Thomas B.C."/>
            <person name="Malmstrom R."/>
            <person name="Stieglmeier M."/>
            <person name="Klingl A."/>
            <person name="Woyke T."/>
            <person name="Ryan C.M."/>
            <person name="Banfield J.F."/>
        </authorList>
    </citation>
    <scope>NUCLEOTIDE SEQUENCE [LARGE SCALE GENOMIC DNA]</scope>
</reference>
<name>A0A2M6P082_9BACT</name>
<protein>
    <recommendedName>
        <fullName evidence="4">DUF4367 domain-containing protein</fullName>
    </recommendedName>
</protein>
<proteinExistence type="predicted"/>
<evidence type="ECO:0008006" key="4">
    <source>
        <dbReference type="Google" id="ProtNLM"/>
    </source>
</evidence>
<organism evidence="2 3">
    <name type="scientific">Candidatus Magasanikbacteria bacterium CG10_big_fil_rev_8_21_14_0_10_38_6</name>
    <dbReference type="NCBI Taxonomy" id="1974647"/>
    <lineage>
        <taxon>Bacteria</taxon>
        <taxon>Candidatus Magasanikiibacteriota</taxon>
    </lineage>
</organism>
<dbReference type="AlphaFoldDB" id="A0A2M6P082"/>
<keyword evidence="1" id="KW-1133">Transmembrane helix</keyword>
<keyword evidence="1" id="KW-0812">Transmembrane</keyword>